<dbReference type="InterPro" id="IPR035089">
    <property type="entry name" value="Phage_sheath_subtilisin"/>
</dbReference>
<dbReference type="Gene3D" id="3.30.1370.220">
    <property type="match status" value="1"/>
</dbReference>
<name>A0A378NUX7_9FIRM</name>
<reference evidence="4 5" key="1">
    <citation type="submission" date="2018-06" db="EMBL/GenBank/DDBJ databases">
        <authorList>
            <consortium name="Pathogen Informatics"/>
            <person name="Doyle S."/>
        </authorList>
    </citation>
    <scope>NUCLEOTIDE SEQUENCE [LARGE SCALE GENOMIC DNA]</scope>
    <source>
        <strain evidence="4 5">NCTC10571</strain>
    </source>
</reference>
<accession>A0A378NUX7</accession>
<proteinExistence type="inferred from homology"/>
<dbReference type="AlphaFoldDB" id="A0A378NUX7"/>
<dbReference type="Pfam" id="PF04984">
    <property type="entry name" value="Phage_sheath_1"/>
    <property type="match status" value="1"/>
</dbReference>
<evidence type="ECO:0000313" key="5">
    <source>
        <dbReference type="Proteomes" id="UP000255234"/>
    </source>
</evidence>
<gene>
    <name evidence="4" type="ORF">NCTC10571_01635</name>
</gene>
<comment type="similarity">
    <text evidence="1">Belongs to the myoviridae tail sheath protein family.</text>
</comment>
<evidence type="ECO:0000259" key="2">
    <source>
        <dbReference type="Pfam" id="PF04984"/>
    </source>
</evidence>
<dbReference type="Pfam" id="PF17482">
    <property type="entry name" value="Phage_sheath_1C"/>
    <property type="match status" value="1"/>
</dbReference>
<dbReference type="EMBL" id="UGPP01000001">
    <property type="protein sequence ID" value="STY71479.1"/>
    <property type="molecule type" value="Genomic_DNA"/>
</dbReference>
<evidence type="ECO:0000259" key="3">
    <source>
        <dbReference type="Pfam" id="PF17482"/>
    </source>
</evidence>
<feature type="domain" description="Tail sheath protein subtilisin-like" evidence="2">
    <location>
        <begin position="104"/>
        <end position="277"/>
    </location>
</feature>
<dbReference type="Proteomes" id="UP000255234">
    <property type="component" value="Unassembled WGS sequence"/>
</dbReference>
<feature type="domain" description="Tail sheath protein C-terminal" evidence="3">
    <location>
        <begin position="286"/>
        <end position="408"/>
    </location>
</feature>
<organism evidence="4 5">
    <name type="scientific">Megamonas hypermegale</name>
    <dbReference type="NCBI Taxonomy" id="158847"/>
    <lineage>
        <taxon>Bacteria</taxon>
        <taxon>Bacillati</taxon>
        <taxon>Bacillota</taxon>
        <taxon>Negativicutes</taxon>
        <taxon>Selenomonadales</taxon>
        <taxon>Selenomonadaceae</taxon>
        <taxon>Megamonas</taxon>
    </lineage>
</organism>
<evidence type="ECO:0000256" key="1">
    <source>
        <dbReference type="ARBA" id="ARBA00008005"/>
    </source>
</evidence>
<evidence type="ECO:0000313" key="4">
    <source>
        <dbReference type="EMBL" id="STY71479.1"/>
    </source>
</evidence>
<dbReference type="Gene3D" id="3.10.450.690">
    <property type="match status" value="1"/>
</dbReference>
<protein>
    <submittedName>
        <fullName evidence="4">Phage tail sheath protein</fullName>
    </submittedName>
</protein>
<dbReference type="RefSeq" id="WP_115151803.1">
    <property type="nucleotide sequence ID" value="NZ_UGPP01000001.1"/>
</dbReference>
<sequence>MANEQEVFGMPKVLITFKTKSTTAISRSARGIVVMILKNETSDIMKRYKISDVTDIPTTTPEVGLTTKNIDLVKKCLLGTPLRVLVYTIPNDDVEDATINQNSVLKEIANIKWNYICAPTSTEQEQEDLVSWVKSQRNNKKKTFKVVCAHQEADDKGIINFCTEQIKVANPNYKADDGNSEEIGYVDEAYTDISVVAEDDVSEKEPEYITYSAIEYTARIAGILAGLSLDRSATYYQLNEVESVETYEDIDTLIDNGQLLLVDEGDGDGVKIARACNSLTTFTTDVGQDFRFIKIVEAIDMITDDIRDTFKSDYVGKVINDYNHKMLFISAIMVYFSGLKGNVLDNSPTAQNTVDIDEEQQKNYAILKGEDVAEMTVQQIREYNTGTNVYLTGRITPVNAMEDLTIDFTM</sequence>
<dbReference type="InterPro" id="IPR020287">
    <property type="entry name" value="Tail_sheath_C"/>
</dbReference>
<dbReference type="Gene3D" id="3.40.50.11790">
    <property type="match status" value="1"/>
</dbReference>